<gene>
    <name evidence="3" type="primary">LOC104766810</name>
</gene>
<reference evidence="2" key="1">
    <citation type="journal article" date="2014" name="Nat. Commun.">
        <title>The emerging biofuel crop Camelina sativa retains a highly undifferentiated hexaploid genome structure.</title>
        <authorList>
            <person name="Kagale S."/>
            <person name="Koh C."/>
            <person name="Nixon J."/>
            <person name="Bollina V."/>
            <person name="Clarke W.E."/>
            <person name="Tuteja R."/>
            <person name="Spillane C."/>
            <person name="Robinson S.J."/>
            <person name="Links M.G."/>
            <person name="Clarke C."/>
            <person name="Higgins E.E."/>
            <person name="Huebert T."/>
            <person name="Sharpe A.G."/>
            <person name="Parkin I.A."/>
        </authorList>
    </citation>
    <scope>NUCLEOTIDE SEQUENCE [LARGE SCALE GENOMIC DNA]</scope>
    <source>
        <strain evidence="2">cv. DH55</strain>
    </source>
</reference>
<sequence>MVAASVNLANMTWTSLNSNPAISFSMLRGIKNFGIVPFRRCLKPTVIGIASWPPLRSSSSSSVRAMSSSSSSPLEETVKKTVAENPVVVYSKSWCSYSSEVKSLFKSLQVEPLVVELDELVFLGKPSMPQGIGLKRLQMFWWFLASPGSEGSQLQNVLEKITGQYTVPNVFIGGKHIGGCSDTLQLYNKGELEGIIAEANGKTGQT</sequence>
<dbReference type="GeneID" id="104766810"/>
<dbReference type="Proteomes" id="UP000694864">
    <property type="component" value="Chromosome 19"/>
</dbReference>
<dbReference type="SUPFAM" id="SSF52833">
    <property type="entry name" value="Thioredoxin-like"/>
    <property type="match status" value="1"/>
</dbReference>
<keyword evidence="2" id="KW-1185">Reference proteome</keyword>
<feature type="domain" description="Glutaredoxin" evidence="1">
    <location>
        <begin position="152"/>
        <end position="177"/>
    </location>
</feature>
<evidence type="ECO:0000313" key="2">
    <source>
        <dbReference type="Proteomes" id="UP000694864"/>
    </source>
</evidence>
<evidence type="ECO:0000313" key="3">
    <source>
        <dbReference type="RefSeq" id="XP_019096901.1"/>
    </source>
</evidence>
<dbReference type="PANTHER" id="PTHR45694">
    <property type="entry name" value="GLUTAREDOXIN 2"/>
    <property type="match status" value="1"/>
</dbReference>
<proteinExistence type="predicted"/>
<dbReference type="Pfam" id="PF00462">
    <property type="entry name" value="Glutaredoxin"/>
    <property type="match status" value="2"/>
</dbReference>
<dbReference type="RefSeq" id="XP_019096901.1">
    <property type="nucleotide sequence ID" value="XM_019241356.1"/>
</dbReference>
<accession>A0ABM1RD13</accession>
<protein>
    <submittedName>
        <fullName evidence="3">LOW QUALITY PROTEIN: monothiol glutaredoxin-S12, chloroplastic</fullName>
    </submittedName>
</protein>
<reference evidence="3" key="2">
    <citation type="submission" date="2025-08" db="UniProtKB">
        <authorList>
            <consortium name="RefSeq"/>
        </authorList>
    </citation>
    <scope>IDENTIFICATION</scope>
    <source>
        <tissue evidence="3">Leaf</tissue>
    </source>
</reference>
<feature type="domain" description="Glutaredoxin" evidence="1">
    <location>
        <begin position="87"/>
        <end position="119"/>
    </location>
</feature>
<name>A0ABM1RD13_CAMSA</name>
<dbReference type="Gene3D" id="3.40.30.10">
    <property type="entry name" value="Glutaredoxin"/>
    <property type="match status" value="1"/>
</dbReference>
<dbReference type="PANTHER" id="PTHR45694:SF12">
    <property type="entry name" value="MONOTHIOL GLUTAREDOXIN-S12, CHLOROPLASTIC"/>
    <property type="match status" value="1"/>
</dbReference>
<dbReference type="CDD" id="cd03419">
    <property type="entry name" value="GRX_GRXh_1_2_like"/>
    <property type="match status" value="1"/>
</dbReference>
<organism evidence="2 3">
    <name type="scientific">Camelina sativa</name>
    <name type="common">False flax</name>
    <name type="synonym">Myagrum sativum</name>
    <dbReference type="NCBI Taxonomy" id="90675"/>
    <lineage>
        <taxon>Eukaryota</taxon>
        <taxon>Viridiplantae</taxon>
        <taxon>Streptophyta</taxon>
        <taxon>Embryophyta</taxon>
        <taxon>Tracheophyta</taxon>
        <taxon>Spermatophyta</taxon>
        <taxon>Magnoliopsida</taxon>
        <taxon>eudicotyledons</taxon>
        <taxon>Gunneridae</taxon>
        <taxon>Pentapetalae</taxon>
        <taxon>rosids</taxon>
        <taxon>malvids</taxon>
        <taxon>Brassicales</taxon>
        <taxon>Brassicaceae</taxon>
        <taxon>Camelineae</taxon>
        <taxon>Camelina</taxon>
    </lineage>
</organism>
<dbReference type="InterPro" id="IPR002109">
    <property type="entry name" value="Glutaredoxin"/>
</dbReference>
<dbReference type="InterPro" id="IPR036249">
    <property type="entry name" value="Thioredoxin-like_sf"/>
</dbReference>
<dbReference type="PROSITE" id="PS51354">
    <property type="entry name" value="GLUTAREDOXIN_2"/>
    <property type="match status" value="1"/>
</dbReference>
<evidence type="ECO:0000259" key="1">
    <source>
        <dbReference type="Pfam" id="PF00462"/>
    </source>
</evidence>